<dbReference type="AlphaFoldDB" id="A0A8S4RSS7"/>
<sequence length="133" mass="14908">MPAPHGEESVRLVQIERWLVHSSANNLYLGVHGIGFDKFVVECDQECSPLLTKGLVSWPGSMNTTLGSQVGEELIQNITLDTFLSVAVTWPPEEKLSRFPSNPKLFPPGIKHVTFHKKEPSTRRCARKVDKNE</sequence>
<dbReference type="Proteomes" id="UP000838756">
    <property type="component" value="Unassembled WGS sequence"/>
</dbReference>
<evidence type="ECO:0000313" key="2">
    <source>
        <dbReference type="Proteomes" id="UP000838756"/>
    </source>
</evidence>
<keyword evidence="2" id="KW-1185">Reference proteome</keyword>
<evidence type="ECO:0000313" key="1">
    <source>
        <dbReference type="EMBL" id="CAH2241373.1"/>
    </source>
</evidence>
<reference evidence="1" key="1">
    <citation type="submission" date="2022-03" db="EMBL/GenBank/DDBJ databases">
        <authorList>
            <person name="Lindestad O."/>
        </authorList>
    </citation>
    <scope>NUCLEOTIDE SEQUENCE</scope>
</reference>
<dbReference type="EMBL" id="CAKXAJ010025576">
    <property type="protein sequence ID" value="CAH2241373.1"/>
    <property type="molecule type" value="Genomic_DNA"/>
</dbReference>
<proteinExistence type="predicted"/>
<organism evidence="1 2">
    <name type="scientific">Pararge aegeria aegeria</name>
    <dbReference type="NCBI Taxonomy" id="348720"/>
    <lineage>
        <taxon>Eukaryota</taxon>
        <taxon>Metazoa</taxon>
        <taxon>Ecdysozoa</taxon>
        <taxon>Arthropoda</taxon>
        <taxon>Hexapoda</taxon>
        <taxon>Insecta</taxon>
        <taxon>Pterygota</taxon>
        <taxon>Neoptera</taxon>
        <taxon>Endopterygota</taxon>
        <taxon>Lepidoptera</taxon>
        <taxon>Glossata</taxon>
        <taxon>Ditrysia</taxon>
        <taxon>Papilionoidea</taxon>
        <taxon>Nymphalidae</taxon>
        <taxon>Satyrinae</taxon>
        <taxon>Satyrini</taxon>
        <taxon>Parargina</taxon>
        <taxon>Pararge</taxon>
    </lineage>
</organism>
<protein>
    <submittedName>
        <fullName evidence="1">Jg15572 protein</fullName>
    </submittedName>
</protein>
<name>A0A8S4RSS7_9NEOP</name>
<accession>A0A8S4RSS7</accession>
<comment type="caution">
    <text evidence="1">The sequence shown here is derived from an EMBL/GenBank/DDBJ whole genome shotgun (WGS) entry which is preliminary data.</text>
</comment>
<gene>
    <name evidence="1" type="primary">jg15572</name>
    <name evidence="1" type="ORF">PAEG_LOCUS17812</name>
</gene>